<feature type="transmembrane region" description="Helical" evidence="14">
    <location>
        <begin position="150"/>
        <end position="169"/>
    </location>
</feature>
<keyword evidence="11 13" id="KW-0012">Acyltransferase</keyword>
<keyword evidence="10 13" id="KW-0472">Membrane</keyword>
<comment type="pathway">
    <text evidence="2">Glycan biosynthesis; alginate biosynthesis.</text>
</comment>
<keyword evidence="6 13" id="KW-0808">Transferase</keyword>
<evidence type="ECO:0000256" key="12">
    <source>
        <dbReference type="ARBA" id="ARBA00031030"/>
    </source>
</evidence>
<keyword evidence="5 13" id="KW-1003">Cell membrane</keyword>
<dbReference type="GO" id="GO:0042121">
    <property type="term" value="P:alginic acid biosynthetic process"/>
    <property type="evidence" value="ECO:0007669"/>
    <property type="project" value="UniProtKB-KW"/>
</dbReference>
<feature type="transmembrane region" description="Helical" evidence="14">
    <location>
        <begin position="353"/>
        <end position="371"/>
    </location>
</feature>
<feature type="transmembrane region" description="Helical" evidence="14">
    <location>
        <begin position="77"/>
        <end position="99"/>
    </location>
</feature>
<keyword evidence="9 14" id="KW-1133">Transmembrane helix</keyword>
<dbReference type="PIRSF" id="PIRSF500217">
    <property type="entry name" value="AlgI"/>
    <property type="match status" value="1"/>
</dbReference>
<organism evidence="15 16">
    <name type="scientific">Tropicimonas sediminicola</name>
    <dbReference type="NCBI Taxonomy" id="1031541"/>
    <lineage>
        <taxon>Bacteria</taxon>
        <taxon>Pseudomonadati</taxon>
        <taxon>Pseudomonadota</taxon>
        <taxon>Alphaproteobacteria</taxon>
        <taxon>Rhodobacterales</taxon>
        <taxon>Roseobacteraceae</taxon>
        <taxon>Tropicimonas</taxon>
    </lineage>
</organism>
<dbReference type="InterPro" id="IPR004299">
    <property type="entry name" value="MBOAT_fam"/>
</dbReference>
<accession>A0A239MJT9</accession>
<keyword evidence="16" id="KW-1185">Reference proteome</keyword>
<name>A0A239MJT9_9RHOB</name>
<dbReference type="InterPro" id="IPR051085">
    <property type="entry name" value="MB_O-acyltransferase"/>
</dbReference>
<dbReference type="AlphaFoldDB" id="A0A239MJT9"/>
<dbReference type="InterPro" id="IPR024194">
    <property type="entry name" value="Ac/AlaTfrase_AlgI/DltB"/>
</dbReference>
<feature type="transmembrane region" description="Helical" evidence="14">
    <location>
        <begin position="119"/>
        <end position="138"/>
    </location>
</feature>
<gene>
    <name evidence="15" type="ORF">SAMN05421757_1236</name>
</gene>
<evidence type="ECO:0000256" key="5">
    <source>
        <dbReference type="ARBA" id="ARBA00022475"/>
    </source>
</evidence>
<dbReference type="Proteomes" id="UP000198426">
    <property type="component" value="Unassembled WGS sequence"/>
</dbReference>
<evidence type="ECO:0000256" key="9">
    <source>
        <dbReference type="ARBA" id="ARBA00022989"/>
    </source>
</evidence>
<dbReference type="PIRSF" id="PIRSF016636">
    <property type="entry name" value="AlgI_DltB"/>
    <property type="match status" value="1"/>
</dbReference>
<feature type="transmembrane region" description="Helical" evidence="14">
    <location>
        <begin position="406"/>
        <end position="423"/>
    </location>
</feature>
<feature type="transmembrane region" description="Helical" evidence="14">
    <location>
        <begin position="7"/>
        <end position="27"/>
    </location>
</feature>
<evidence type="ECO:0000256" key="13">
    <source>
        <dbReference type="PIRNR" id="PIRNR016636"/>
    </source>
</evidence>
<protein>
    <recommendedName>
        <fullName evidence="4">Probable alginate O-acetylase AlgI</fullName>
    </recommendedName>
    <alternativeName>
        <fullName evidence="12">Alginate biosynthesis protein AlgI</fullName>
    </alternativeName>
</protein>
<dbReference type="GO" id="GO:0005886">
    <property type="term" value="C:plasma membrane"/>
    <property type="evidence" value="ECO:0007669"/>
    <property type="project" value="UniProtKB-SubCell"/>
</dbReference>
<evidence type="ECO:0000313" key="16">
    <source>
        <dbReference type="Proteomes" id="UP000198426"/>
    </source>
</evidence>
<evidence type="ECO:0000256" key="1">
    <source>
        <dbReference type="ARBA" id="ARBA00004651"/>
    </source>
</evidence>
<dbReference type="PANTHER" id="PTHR13285">
    <property type="entry name" value="ACYLTRANSFERASE"/>
    <property type="match status" value="1"/>
</dbReference>
<comment type="subcellular location">
    <subcellularLocation>
        <location evidence="1">Cell membrane</location>
        <topology evidence="1">Multi-pass membrane protein</topology>
    </subcellularLocation>
</comment>
<comment type="similarity">
    <text evidence="3 13">Belongs to the membrane-bound acyltransferase family.</text>
</comment>
<dbReference type="PANTHER" id="PTHR13285:SF23">
    <property type="entry name" value="TEICHOIC ACID D-ALANYLTRANSFERASE"/>
    <property type="match status" value="1"/>
</dbReference>
<evidence type="ECO:0000256" key="7">
    <source>
        <dbReference type="ARBA" id="ARBA00022692"/>
    </source>
</evidence>
<dbReference type="GO" id="GO:0016746">
    <property type="term" value="F:acyltransferase activity"/>
    <property type="evidence" value="ECO:0007669"/>
    <property type="project" value="UniProtKB-KW"/>
</dbReference>
<feature type="transmembrane region" description="Helical" evidence="14">
    <location>
        <begin position="307"/>
        <end position="333"/>
    </location>
</feature>
<dbReference type="OrthoDB" id="139172at2"/>
<sequence>MVFSSESFLFLFLPVFLGLYYLTPLRFRSWTILAGSYVFYAWWRVDFLGLLVLTTLWAFVFGRWIGRYRGTRAGRVLLAVSVAGCLGVLGVFKYLNFFVDSIAALFGTDAAGLGVHWRLILPIGISFYVFQSISYLVDVYRGDAKPDAKLIDFAAFIALFPQLIAGPILRYKDLEDQFRERRHSVELFCDGMARFIVGLAKKVLLADAIAPLADLAFSTPEPDLWLAWLGAGAYMLQLYFDFSGYSSMAIGLGLMMGFRFIENFETPYVSRSITEFWRRWHISLSVWLRDYLYIPLGGNRAGTLRTYLNLMTVMTLGGLWHGANWTFVLWGLWHGAILAVERATGYDRTAAGRAWSLPLTLLLVLIGWVMFRAADVGNALGVYAGMLGLHGAAMAPGAWFGVTAESLSILLVAIAVCIAEPLLRTPHRDTGHGDMVMVGADGSAGLPGLTLTRQLLVSLGLTLLAAATVGKLAEQSFSPFLYFQF</sequence>
<dbReference type="EMBL" id="FZOY01000023">
    <property type="protein sequence ID" value="SNT42543.1"/>
    <property type="molecule type" value="Genomic_DNA"/>
</dbReference>
<evidence type="ECO:0000256" key="3">
    <source>
        <dbReference type="ARBA" id="ARBA00010323"/>
    </source>
</evidence>
<evidence type="ECO:0000256" key="6">
    <source>
        <dbReference type="ARBA" id="ARBA00022679"/>
    </source>
</evidence>
<dbReference type="RefSeq" id="WP_089235644.1">
    <property type="nucleotide sequence ID" value="NZ_FZOY01000023.1"/>
</dbReference>
<evidence type="ECO:0000256" key="14">
    <source>
        <dbReference type="SAM" id="Phobius"/>
    </source>
</evidence>
<feature type="transmembrane region" description="Helical" evidence="14">
    <location>
        <begin position="380"/>
        <end position="400"/>
    </location>
</feature>
<keyword evidence="8" id="KW-0016">Alginate biosynthesis</keyword>
<evidence type="ECO:0000313" key="15">
    <source>
        <dbReference type="EMBL" id="SNT42543.1"/>
    </source>
</evidence>
<evidence type="ECO:0000256" key="10">
    <source>
        <dbReference type="ARBA" id="ARBA00023136"/>
    </source>
</evidence>
<dbReference type="Pfam" id="PF03062">
    <property type="entry name" value="MBOAT"/>
    <property type="match status" value="1"/>
</dbReference>
<reference evidence="15 16" key="1">
    <citation type="submission" date="2017-06" db="EMBL/GenBank/DDBJ databases">
        <authorList>
            <person name="Kim H.J."/>
            <person name="Triplett B.A."/>
        </authorList>
    </citation>
    <scope>NUCLEOTIDE SEQUENCE [LARGE SCALE GENOMIC DNA]</scope>
    <source>
        <strain evidence="15 16">DSM 29339</strain>
    </source>
</reference>
<keyword evidence="7 14" id="KW-0812">Transmembrane</keyword>
<evidence type="ECO:0000256" key="4">
    <source>
        <dbReference type="ARBA" id="ARBA00016084"/>
    </source>
</evidence>
<dbReference type="InterPro" id="IPR028362">
    <property type="entry name" value="AlgI"/>
</dbReference>
<evidence type="ECO:0000256" key="11">
    <source>
        <dbReference type="ARBA" id="ARBA00023315"/>
    </source>
</evidence>
<evidence type="ECO:0000256" key="8">
    <source>
        <dbReference type="ARBA" id="ARBA00022841"/>
    </source>
</evidence>
<proteinExistence type="inferred from homology"/>
<evidence type="ECO:0000256" key="2">
    <source>
        <dbReference type="ARBA" id="ARBA00005182"/>
    </source>
</evidence>
<feature type="transmembrane region" description="Helical" evidence="14">
    <location>
        <begin position="47"/>
        <end position="65"/>
    </location>
</feature>